<evidence type="ECO:0000256" key="5">
    <source>
        <dbReference type="ARBA" id="ARBA00022679"/>
    </source>
</evidence>
<protein>
    <recommendedName>
        <fullName evidence="10">Thiamine pyrimidine synthase</fullName>
    </recommendedName>
</protein>
<gene>
    <name evidence="14" type="ORF">SAMN02745220_04834</name>
</gene>
<keyword evidence="12" id="KW-0732">Signal</keyword>
<evidence type="ECO:0000259" key="13">
    <source>
        <dbReference type="Pfam" id="PF09084"/>
    </source>
</evidence>
<comment type="function">
    <text evidence="1">Responsible for the formation of the pyrimidine heterocycle in the thiamine biosynthesis pathway. Catalyzes the formation of hydroxymethylpyrimidine phosphate (HMP-P) from histidine and pyridoxal phosphate (PLP). The protein uses PLP and the active site histidine to form HMP-P, generating an inactive enzyme. The enzyme can only undergo a single turnover, which suggests it is a suicide enzyme.</text>
</comment>
<evidence type="ECO:0000256" key="4">
    <source>
        <dbReference type="ARBA" id="ARBA00011738"/>
    </source>
</evidence>
<dbReference type="Proteomes" id="UP000184603">
    <property type="component" value="Unassembled WGS sequence"/>
</dbReference>
<comment type="catalytic activity">
    <reaction evidence="11">
        <text>N(6)-(pyridoxal phosphate)-L-lysyl-[4-amino-5-hydroxymethyl-2-methylpyrimidine phosphate synthase] + L-histidyl-[4-amino-5-hydroxymethyl-2-methylpyrimidine phosphate synthase] + 2 Fe(3+) + 4 H2O = L-lysyl-[4-amino-5-hydroxymethyl-2-methylpyrimidine phosphate synthase] + (2S)-2-amino-5-hydroxy-4-oxopentanoyl-[4-amino-5-hydroxymethyl-2-methylpyrimidine phosphate synthase] + 4-amino-2-methyl-5-(phosphooxymethyl)pyrimidine + 3-oxopropanoate + 2 Fe(2+) + 2 H(+)</text>
        <dbReference type="Rhea" id="RHEA:65756"/>
        <dbReference type="Rhea" id="RHEA-COMP:16892"/>
        <dbReference type="Rhea" id="RHEA-COMP:16893"/>
        <dbReference type="Rhea" id="RHEA-COMP:16894"/>
        <dbReference type="Rhea" id="RHEA-COMP:16895"/>
        <dbReference type="ChEBI" id="CHEBI:15377"/>
        <dbReference type="ChEBI" id="CHEBI:15378"/>
        <dbReference type="ChEBI" id="CHEBI:29033"/>
        <dbReference type="ChEBI" id="CHEBI:29034"/>
        <dbReference type="ChEBI" id="CHEBI:29969"/>
        <dbReference type="ChEBI" id="CHEBI:29979"/>
        <dbReference type="ChEBI" id="CHEBI:33190"/>
        <dbReference type="ChEBI" id="CHEBI:58354"/>
        <dbReference type="ChEBI" id="CHEBI:143915"/>
        <dbReference type="ChEBI" id="CHEBI:157692"/>
    </reaction>
    <physiologicalReaction direction="left-to-right" evidence="11">
        <dbReference type="Rhea" id="RHEA:65757"/>
    </physiologicalReaction>
</comment>
<sequence>MRGHTFFFILLLALLLTTSACDQQELPPARVSVKVQLKWVHQAQFVGFYIALDEGYYDEENLDVTLFEGGPAIDQAVALHSGTVDFAVLPAEALLIKNSTLPKMVAISALYQLNPTVFVAKSDSGIINPKDLTGKIVAVGKMEEGGFLEGIIQFKAMLKNTGVAFDSIIQADYDPQYGAFINGAVDVTPAYMTGGVIKLQNQGLNLNLLWPGDYGVNAYGDTLATTDTYIAAHPDIVLRFLRATLKGWQKAIENQTLALATTMKYAKIQDTKLQEAMLDIQAPLVSTGDTPIGWMKQSVWQNMGELYKDSGNEERSAESGTFYTLNFLETIYGPQK</sequence>
<evidence type="ECO:0000256" key="2">
    <source>
        <dbReference type="ARBA" id="ARBA00004948"/>
    </source>
</evidence>
<dbReference type="GO" id="GO:0009228">
    <property type="term" value="P:thiamine biosynthetic process"/>
    <property type="evidence" value="ECO:0007669"/>
    <property type="project" value="UniProtKB-KW"/>
</dbReference>
<evidence type="ECO:0000256" key="8">
    <source>
        <dbReference type="ARBA" id="ARBA00022977"/>
    </source>
</evidence>
<proteinExistence type="inferred from homology"/>
<keyword evidence="7" id="KW-0663">Pyridoxal phosphate</keyword>
<name>A0A1M7YJY4_9BACT</name>
<dbReference type="Gene3D" id="3.40.190.10">
    <property type="entry name" value="Periplasmic binding protein-like II"/>
    <property type="match status" value="2"/>
</dbReference>
<dbReference type="PANTHER" id="PTHR31528:SF1">
    <property type="entry name" value="4-AMINO-5-HYDROXYMETHYL-2-METHYLPYRIMIDINE PHOSPHATE SYNTHASE THI11-RELATED"/>
    <property type="match status" value="1"/>
</dbReference>
<comment type="subunit">
    <text evidence="4">Homodimer.</text>
</comment>
<evidence type="ECO:0000256" key="11">
    <source>
        <dbReference type="ARBA" id="ARBA00048179"/>
    </source>
</evidence>
<evidence type="ECO:0000256" key="3">
    <source>
        <dbReference type="ARBA" id="ARBA00009406"/>
    </source>
</evidence>
<keyword evidence="15" id="KW-1185">Reference proteome</keyword>
<feature type="domain" description="SsuA/THI5-like" evidence="13">
    <location>
        <begin position="43"/>
        <end position="255"/>
    </location>
</feature>
<comment type="similarity">
    <text evidence="3">Belongs to the NMT1/THI5 family.</text>
</comment>
<keyword evidence="8" id="KW-0784">Thiamine biosynthesis</keyword>
<organism evidence="14 15">
    <name type="scientific">Desulfopila aestuarii DSM 18488</name>
    <dbReference type="NCBI Taxonomy" id="1121416"/>
    <lineage>
        <taxon>Bacteria</taxon>
        <taxon>Pseudomonadati</taxon>
        <taxon>Thermodesulfobacteriota</taxon>
        <taxon>Desulfobulbia</taxon>
        <taxon>Desulfobulbales</taxon>
        <taxon>Desulfocapsaceae</taxon>
        <taxon>Desulfopila</taxon>
    </lineage>
</organism>
<comment type="pathway">
    <text evidence="2">Cofactor biosynthesis; thiamine diphosphate biosynthesis.</text>
</comment>
<evidence type="ECO:0000256" key="10">
    <source>
        <dbReference type="ARBA" id="ARBA00033171"/>
    </source>
</evidence>
<dbReference type="GO" id="GO:0046872">
    <property type="term" value="F:metal ion binding"/>
    <property type="evidence" value="ECO:0007669"/>
    <property type="project" value="UniProtKB-KW"/>
</dbReference>
<dbReference type="PROSITE" id="PS51257">
    <property type="entry name" value="PROKAR_LIPOPROTEIN"/>
    <property type="match status" value="1"/>
</dbReference>
<keyword evidence="6" id="KW-0479">Metal-binding</keyword>
<evidence type="ECO:0000256" key="9">
    <source>
        <dbReference type="ARBA" id="ARBA00023004"/>
    </source>
</evidence>
<dbReference type="EMBL" id="FRFE01000043">
    <property type="protein sequence ID" value="SHO52917.1"/>
    <property type="molecule type" value="Genomic_DNA"/>
</dbReference>
<evidence type="ECO:0000256" key="6">
    <source>
        <dbReference type="ARBA" id="ARBA00022723"/>
    </source>
</evidence>
<feature type="signal peptide" evidence="12">
    <location>
        <begin position="1"/>
        <end position="22"/>
    </location>
</feature>
<dbReference type="PANTHER" id="PTHR31528">
    <property type="entry name" value="4-AMINO-5-HYDROXYMETHYL-2-METHYLPYRIMIDINE PHOSPHATE SYNTHASE THI11-RELATED"/>
    <property type="match status" value="1"/>
</dbReference>
<dbReference type="Pfam" id="PF09084">
    <property type="entry name" value="NMT1"/>
    <property type="match status" value="1"/>
</dbReference>
<feature type="chain" id="PRO_5012093842" description="Thiamine pyrimidine synthase" evidence="12">
    <location>
        <begin position="23"/>
        <end position="336"/>
    </location>
</feature>
<evidence type="ECO:0000256" key="1">
    <source>
        <dbReference type="ARBA" id="ARBA00003469"/>
    </source>
</evidence>
<dbReference type="AlphaFoldDB" id="A0A1M7YJY4"/>
<reference evidence="14 15" key="1">
    <citation type="submission" date="2016-12" db="EMBL/GenBank/DDBJ databases">
        <authorList>
            <person name="Song W.-J."/>
            <person name="Kurnit D.M."/>
        </authorList>
    </citation>
    <scope>NUCLEOTIDE SEQUENCE [LARGE SCALE GENOMIC DNA]</scope>
    <source>
        <strain evidence="14 15">DSM 18488</strain>
    </source>
</reference>
<evidence type="ECO:0000313" key="14">
    <source>
        <dbReference type="EMBL" id="SHO52917.1"/>
    </source>
</evidence>
<keyword evidence="9" id="KW-0408">Iron</keyword>
<keyword evidence="5" id="KW-0808">Transferase</keyword>
<evidence type="ECO:0000256" key="12">
    <source>
        <dbReference type="SAM" id="SignalP"/>
    </source>
</evidence>
<dbReference type="GO" id="GO:0016740">
    <property type="term" value="F:transferase activity"/>
    <property type="evidence" value="ECO:0007669"/>
    <property type="project" value="UniProtKB-KW"/>
</dbReference>
<dbReference type="SUPFAM" id="SSF53850">
    <property type="entry name" value="Periplasmic binding protein-like II"/>
    <property type="match status" value="1"/>
</dbReference>
<evidence type="ECO:0000313" key="15">
    <source>
        <dbReference type="Proteomes" id="UP000184603"/>
    </source>
</evidence>
<dbReference type="STRING" id="1121416.SAMN02745220_04834"/>
<evidence type="ECO:0000256" key="7">
    <source>
        <dbReference type="ARBA" id="ARBA00022898"/>
    </source>
</evidence>
<dbReference type="InterPro" id="IPR015168">
    <property type="entry name" value="SsuA/THI5"/>
</dbReference>
<dbReference type="InterPro" id="IPR027939">
    <property type="entry name" value="NMT1/THI5"/>
</dbReference>
<accession>A0A1M7YJY4</accession>